<dbReference type="AlphaFoldDB" id="A0AAU0MGH5"/>
<sequence length="97" mass="9807">MLASYPLDPASAQRALAALGVAERLADDALATVGELVAAVHGLPAEVAWESPAGRAFVDAARRAEEGMAAGAAVADEVAADIGMLRRRLAAAVDAVR</sequence>
<dbReference type="RefSeq" id="WP_330170712.1">
    <property type="nucleotide sequence ID" value="NZ_CP137080.1"/>
</dbReference>
<keyword evidence="2" id="KW-1185">Reference proteome</keyword>
<organism evidence="1 2">
    <name type="scientific">Microbacterium limosum</name>
    <dbReference type="NCBI Taxonomy" id="3079935"/>
    <lineage>
        <taxon>Bacteria</taxon>
        <taxon>Bacillati</taxon>
        <taxon>Actinomycetota</taxon>
        <taxon>Actinomycetes</taxon>
        <taxon>Micrococcales</taxon>
        <taxon>Microbacteriaceae</taxon>
        <taxon>Microbacterium</taxon>
    </lineage>
</organism>
<dbReference type="KEGG" id="mliy:RYJ27_13015"/>
<accession>A0AAU0MGH5</accession>
<evidence type="ECO:0000313" key="1">
    <source>
        <dbReference type="EMBL" id="WOQ69593.1"/>
    </source>
</evidence>
<dbReference type="EMBL" id="CP137080">
    <property type="protein sequence ID" value="WOQ69593.1"/>
    <property type="molecule type" value="Genomic_DNA"/>
</dbReference>
<reference evidence="1 2" key="1">
    <citation type="submission" date="2023-10" db="EMBL/GenBank/DDBJ databases">
        <title>Y20.</title>
        <authorList>
            <person name="Zhang G."/>
            <person name="Ding Y."/>
        </authorList>
    </citation>
    <scope>NUCLEOTIDE SEQUENCE [LARGE SCALE GENOMIC DNA]</scope>
    <source>
        <strain evidence="1 2">Y20</strain>
    </source>
</reference>
<proteinExistence type="predicted"/>
<evidence type="ECO:0000313" key="2">
    <source>
        <dbReference type="Proteomes" id="UP001329313"/>
    </source>
</evidence>
<protein>
    <submittedName>
        <fullName evidence="1">Uncharacterized protein</fullName>
    </submittedName>
</protein>
<gene>
    <name evidence="1" type="ORF">RYJ27_13015</name>
</gene>
<dbReference type="Proteomes" id="UP001329313">
    <property type="component" value="Chromosome"/>
</dbReference>
<name>A0AAU0MGH5_9MICO</name>